<accession>A0ACD5Z8Z6</accession>
<sequence length="449" mass="50902">MDDDSRALAETPNSEEIEGCTKLNQNTVDHIASDLSTELRKLKHAYETLSSKKDKEVSALLSEKDSVSNRLSIMQQDYASKKAEAAQGTEAALKLQQSVDELNVLAQKKDDEIGRLQADAVEAKRNLQKMQSLVKEKDDEIGRLQADAVEAKINLQKMQSLVKEKVDEIQRLKGWHPESIQKCSKDISETRTNFRSEDPAVKSKSKNSGLMQIVEDYISQTGTVGKDWQDEPRQKRRLVMFMSHDDEQSGSDKDDDGQSSHDEHDEDEQGGRNGETMNNPVQKPLGIPERKRDACNARFSNGKATVKAMVRNQWYWYDMAPAPLCSQKLQILNGRRFVMSTGNWARYVRDVKVIFADQPDKHKQFVEFLCNFENWRIEDVARTMAVLLDGHPELICRFNRFLPKYWQIEIEVGEEHHPDESAAAAAGLIKLKEAEQQPKSGAGLVILAD</sequence>
<dbReference type="EnsemblPlants" id="AVESA.00010b.r2.6CG1121790.1">
    <property type="protein sequence ID" value="AVESA.00010b.r2.6CG1121790.1.CDS"/>
    <property type="gene ID" value="AVESA.00010b.r2.6CG1121790"/>
</dbReference>
<evidence type="ECO:0000313" key="2">
    <source>
        <dbReference type="Proteomes" id="UP001732700"/>
    </source>
</evidence>
<reference evidence="1" key="1">
    <citation type="submission" date="2021-05" db="EMBL/GenBank/DDBJ databases">
        <authorList>
            <person name="Scholz U."/>
            <person name="Mascher M."/>
            <person name="Fiebig A."/>
        </authorList>
    </citation>
    <scope>NUCLEOTIDE SEQUENCE [LARGE SCALE GENOMIC DNA]</scope>
</reference>
<proteinExistence type="predicted"/>
<name>A0ACD5Z8Z6_AVESA</name>
<dbReference type="Proteomes" id="UP001732700">
    <property type="component" value="Chromosome 6C"/>
</dbReference>
<protein>
    <submittedName>
        <fullName evidence="1">Uncharacterized protein</fullName>
    </submittedName>
</protein>
<organism evidence="1 2">
    <name type="scientific">Avena sativa</name>
    <name type="common">Oat</name>
    <dbReference type="NCBI Taxonomy" id="4498"/>
    <lineage>
        <taxon>Eukaryota</taxon>
        <taxon>Viridiplantae</taxon>
        <taxon>Streptophyta</taxon>
        <taxon>Embryophyta</taxon>
        <taxon>Tracheophyta</taxon>
        <taxon>Spermatophyta</taxon>
        <taxon>Magnoliopsida</taxon>
        <taxon>Liliopsida</taxon>
        <taxon>Poales</taxon>
        <taxon>Poaceae</taxon>
        <taxon>BOP clade</taxon>
        <taxon>Pooideae</taxon>
        <taxon>Poodae</taxon>
        <taxon>Poeae</taxon>
        <taxon>Poeae Chloroplast Group 1 (Aveneae type)</taxon>
        <taxon>Aveninae</taxon>
        <taxon>Avena</taxon>
    </lineage>
</organism>
<reference evidence="1" key="2">
    <citation type="submission" date="2025-09" db="UniProtKB">
        <authorList>
            <consortium name="EnsemblPlants"/>
        </authorList>
    </citation>
    <scope>IDENTIFICATION</scope>
</reference>
<keyword evidence="2" id="KW-1185">Reference proteome</keyword>
<evidence type="ECO:0000313" key="1">
    <source>
        <dbReference type="EnsemblPlants" id="AVESA.00010b.r2.6CG1121790.1.CDS"/>
    </source>
</evidence>